<organism evidence="1">
    <name type="scientific">marine sediment metagenome</name>
    <dbReference type="NCBI Taxonomy" id="412755"/>
    <lineage>
        <taxon>unclassified sequences</taxon>
        <taxon>metagenomes</taxon>
        <taxon>ecological metagenomes</taxon>
    </lineage>
</organism>
<gene>
    <name evidence="1" type="ORF">LCGC14_0408100</name>
</gene>
<dbReference type="Gene3D" id="3.40.50.280">
    <property type="entry name" value="Cobalamin-binding domain"/>
    <property type="match status" value="1"/>
</dbReference>
<name>A0A0F9T0A1_9ZZZZ</name>
<reference evidence="1" key="1">
    <citation type="journal article" date="2015" name="Nature">
        <title>Complex archaea that bridge the gap between prokaryotes and eukaryotes.</title>
        <authorList>
            <person name="Spang A."/>
            <person name="Saw J.H."/>
            <person name="Jorgensen S.L."/>
            <person name="Zaremba-Niedzwiedzka K."/>
            <person name="Martijn J."/>
            <person name="Lind A.E."/>
            <person name="van Eijk R."/>
            <person name="Schleper C."/>
            <person name="Guy L."/>
            <person name="Ettema T.J."/>
        </authorList>
    </citation>
    <scope>NUCLEOTIDE SEQUENCE</scope>
</reference>
<proteinExistence type="predicted"/>
<dbReference type="SUPFAM" id="SSF52242">
    <property type="entry name" value="Cobalamin (vitamin B12)-binding domain"/>
    <property type="match status" value="1"/>
</dbReference>
<sequence length="102" mass="10817">MLGVQLHDLADKLAKSCYDAVFVSSSLGETLESLRRIVNVVRTSSKKAVPVVIGGTILEAETKYNVTSLTGADYATSVPSEALELCGLTTKYLSIAPQQRGA</sequence>
<evidence type="ECO:0000313" key="1">
    <source>
        <dbReference type="EMBL" id="KKN72669.1"/>
    </source>
</evidence>
<dbReference type="EMBL" id="LAZR01000357">
    <property type="protein sequence ID" value="KKN72669.1"/>
    <property type="molecule type" value="Genomic_DNA"/>
</dbReference>
<dbReference type="AlphaFoldDB" id="A0A0F9T0A1"/>
<comment type="caution">
    <text evidence="1">The sequence shown here is derived from an EMBL/GenBank/DDBJ whole genome shotgun (WGS) entry which is preliminary data.</text>
</comment>
<dbReference type="InterPro" id="IPR036724">
    <property type="entry name" value="Cobalamin-bd_sf"/>
</dbReference>
<evidence type="ECO:0008006" key="2">
    <source>
        <dbReference type="Google" id="ProtNLM"/>
    </source>
</evidence>
<accession>A0A0F9T0A1</accession>
<dbReference type="GO" id="GO:0046872">
    <property type="term" value="F:metal ion binding"/>
    <property type="evidence" value="ECO:0007669"/>
    <property type="project" value="InterPro"/>
</dbReference>
<protein>
    <recommendedName>
        <fullName evidence="2">B12-binding domain-containing protein</fullName>
    </recommendedName>
</protein>
<dbReference type="GO" id="GO:0031419">
    <property type="term" value="F:cobalamin binding"/>
    <property type="evidence" value="ECO:0007669"/>
    <property type="project" value="InterPro"/>
</dbReference>